<evidence type="ECO:0000313" key="2">
    <source>
        <dbReference type="Proteomes" id="UP001465755"/>
    </source>
</evidence>
<dbReference type="EMBL" id="JALJOQ010000004">
    <property type="protein sequence ID" value="KAK9813571.1"/>
    <property type="molecule type" value="Genomic_DNA"/>
</dbReference>
<keyword evidence="2" id="KW-1185">Reference proteome</keyword>
<accession>A0AAW1PYQ1</accession>
<name>A0AAW1PYQ1_9CHLO</name>
<dbReference type="Proteomes" id="UP001465755">
    <property type="component" value="Unassembled WGS sequence"/>
</dbReference>
<organism evidence="1 2">
    <name type="scientific">Symbiochloris irregularis</name>
    <dbReference type="NCBI Taxonomy" id="706552"/>
    <lineage>
        <taxon>Eukaryota</taxon>
        <taxon>Viridiplantae</taxon>
        <taxon>Chlorophyta</taxon>
        <taxon>core chlorophytes</taxon>
        <taxon>Trebouxiophyceae</taxon>
        <taxon>Trebouxiales</taxon>
        <taxon>Trebouxiaceae</taxon>
        <taxon>Symbiochloris</taxon>
    </lineage>
</organism>
<reference evidence="1 2" key="1">
    <citation type="journal article" date="2024" name="Nat. Commun.">
        <title>Phylogenomics reveals the evolutionary origins of lichenization in chlorophyte algae.</title>
        <authorList>
            <person name="Puginier C."/>
            <person name="Libourel C."/>
            <person name="Otte J."/>
            <person name="Skaloud P."/>
            <person name="Haon M."/>
            <person name="Grisel S."/>
            <person name="Petersen M."/>
            <person name="Berrin J.G."/>
            <person name="Delaux P.M."/>
            <person name="Dal Grande F."/>
            <person name="Keller J."/>
        </authorList>
    </citation>
    <scope>NUCLEOTIDE SEQUENCE [LARGE SCALE GENOMIC DNA]</scope>
    <source>
        <strain evidence="1 2">SAG 2036</strain>
    </source>
</reference>
<comment type="caution">
    <text evidence="1">The sequence shown here is derived from an EMBL/GenBank/DDBJ whole genome shotgun (WGS) entry which is preliminary data.</text>
</comment>
<protein>
    <submittedName>
        <fullName evidence="1">Uncharacterized protein</fullName>
    </submittedName>
</protein>
<sequence>MSPSRCSGFVLTLFKAGPLRQSEGEEGSDAVRLLLKEALHPDVFALITDAHCRSLAEDGYTTRTLLQGIGVDDLDLGVFSKALRRHIVNAFSPAFKTYKPPKGPFQGNLGSFGFSNFQAGTDCHTFQHQDEQEQYFDPEQVLHQLSKFFDRQIRNEFGSAHGKWAARPHAGVPAGPMFINGPIKSGKTFTYDLVLAMLQQHPILGLNREGEVAILEINVPSVLGRSTSLEAIINKLLGHILDWAQQFNVPVEASKWQNAVHAFYTPGLVSAYSAPHPALVELLNGIQHPTIVLWDEAQVLFSPCTKDDVTKVDIPAAMLMREACLDILRPRFPDICEDVLEYVPPTPACLTDFLSQHPEHTSLDDAKRLLAQWDRDKLMAESIADWSGATQLLVPEQAQGLRELAFPNTGVRAAKIPAGISNYLGPYCLQNRKNCLYLEAPRLRSCLMRTILEDGSIARQWQIEGESDHVRVLSEQALQRLGESLNRLAKQGSNQTTPGAQELFTWVEELAADMAKAMPHPQWPDTVWWQRVERADKTSLDGPKFRDAWDRSNKGMSAGSLLQWLLRLMRHIIAHSSASPEKPLRQTTSGSSFISPLDYPLTSIIPNVLGSSPTDCLYRLQTGLACQPDQPVGHS</sequence>
<evidence type="ECO:0000313" key="1">
    <source>
        <dbReference type="EMBL" id="KAK9813571.1"/>
    </source>
</evidence>
<gene>
    <name evidence="1" type="ORF">WJX73_007936</name>
</gene>
<dbReference type="AlphaFoldDB" id="A0AAW1PYQ1"/>
<proteinExistence type="predicted"/>